<dbReference type="Proteomes" id="UP001194696">
    <property type="component" value="Unassembled WGS sequence"/>
</dbReference>
<name>A0ABQ7K9Z7_9FUNG</name>
<gene>
    <name evidence="6" type="ORF">BGZ96_000455</name>
</gene>
<feature type="compositionally biased region" description="Basic and acidic residues" evidence="4">
    <location>
        <begin position="285"/>
        <end position="301"/>
    </location>
</feature>
<comment type="caution">
    <text evidence="6">The sequence shown here is derived from an EMBL/GenBank/DDBJ whole genome shotgun (WGS) entry which is preliminary data.</text>
</comment>
<feature type="compositionally biased region" description="Polar residues" evidence="4">
    <location>
        <begin position="312"/>
        <end position="325"/>
    </location>
</feature>
<evidence type="ECO:0000256" key="3">
    <source>
        <dbReference type="ARBA" id="ARBA00023242"/>
    </source>
</evidence>
<evidence type="ECO:0000256" key="4">
    <source>
        <dbReference type="SAM" id="MobiDB-lite"/>
    </source>
</evidence>
<dbReference type="Pfam" id="PF12656">
    <property type="entry name" value="G-patch_2"/>
    <property type="match status" value="1"/>
</dbReference>
<evidence type="ECO:0000313" key="7">
    <source>
        <dbReference type="Proteomes" id="UP001194696"/>
    </source>
</evidence>
<feature type="region of interest" description="Disordered" evidence="4">
    <location>
        <begin position="1"/>
        <end position="62"/>
    </location>
</feature>
<protein>
    <recommendedName>
        <fullName evidence="5">Spp2/MOS2 G-patch domain-containing protein</fullName>
    </recommendedName>
</protein>
<dbReference type="InterPro" id="IPR045166">
    <property type="entry name" value="Spp2-like"/>
</dbReference>
<feature type="region of interest" description="Disordered" evidence="4">
    <location>
        <begin position="277"/>
        <end position="464"/>
    </location>
</feature>
<sequence length="464" mass="52480">MSPDAPPPPEDNNGPSGGGGAPFKMSFGAIKGKGKGIARPTTAPVRPTGAFGAASTEAPAERHVDELIRGLDGNKIESLAPQEEAKPLVIPKEENSNWRQEALSKRKRAYLPEGSSATQSHNVSMETEEADETRVGLQISKRVKVESTTVDRESSAMDVDVNTTTTTTTTTTTVVTDEIVEDAKEETLEEMAARRLLEAVNGGPAAGSRRLVLHGDDNVQKDEVESFQKNLEQLPDEASLEDYANVPVEEFGAALLRGMGWKGDNNGSEAVEYNRRPALLGLGAKPREPEPSKKKYIKPGESRMPQSIPVPSRSSTARPSGQTNQRDSRVTRDTRDTKDPRDSRDHRDRDSRDSRSTRDDRDHRDRRDRDERDDRNSRGESSREYRDRERDRDRDTRDTRDTKGSRDARRDDRGRDRDRDYRMDDKKDDRRDDRDRSSRDDRGGERRRDRSRDRERDRDRSSRR</sequence>
<dbReference type="PANTHER" id="PTHR15818">
    <property type="entry name" value="G PATCH AND KOW-CONTAINING"/>
    <property type="match status" value="1"/>
</dbReference>
<feature type="domain" description="Spp2/MOS2 G-patch" evidence="5">
    <location>
        <begin position="235"/>
        <end position="287"/>
    </location>
</feature>
<keyword evidence="7" id="KW-1185">Reference proteome</keyword>
<feature type="compositionally biased region" description="Pro residues" evidence="4">
    <location>
        <begin position="1"/>
        <end position="10"/>
    </location>
</feature>
<feature type="region of interest" description="Disordered" evidence="4">
    <location>
        <begin position="78"/>
        <end position="134"/>
    </location>
</feature>
<reference evidence="6 7" key="1">
    <citation type="journal article" date="2020" name="Fungal Divers.">
        <title>Resolving the Mortierellaceae phylogeny through synthesis of multi-gene phylogenetics and phylogenomics.</title>
        <authorList>
            <person name="Vandepol N."/>
            <person name="Liber J."/>
            <person name="Desiro A."/>
            <person name="Na H."/>
            <person name="Kennedy M."/>
            <person name="Barry K."/>
            <person name="Grigoriev I.V."/>
            <person name="Miller A.N."/>
            <person name="O'Donnell K."/>
            <person name="Stajich J.E."/>
            <person name="Bonito G."/>
        </authorList>
    </citation>
    <scope>NUCLEOTIDE SEQUENCE [LARGE SCALE GENOMIC DNA]</scope>
    <source>
        <strain evidence="6 7">AD045</strain>
    </source>
</reference>
<organism evidence="6 7">
    <name type="scientific">Linnemannia gamsii</name>
    <dbReference type="NCBI Taxonomy" id="64522"/>
    <lineage>
        <taxon>Eukaryota</taxon>
        <taxon>Fungi</taxon>
        <taxon>Fungi incertae sedis</taxon>
        <taxon>Mucoromycota</taxon>
        <taxon>Mortierellomycotina</taxon>
        <taxon>Mortierellomycetes</taxon>
        <taxon>Mortierellales</taxon>
        <taxon>Mortierellaceae</taxon>
        <taxon>Linnemannia</taxon>
    </lineage>
</organism>
<evidence type="ECO:0000259" key="5">
    <source>
        <dbReference type="Pfam" id="PF12656"/>
    </source>
</evidence>
<accession>A0ABQ7K9Z7</accession>
<feature type="compositionally biased region" description="Polar residues" evidence="4">
    <location>
        <begin position="115"/>
        <end position="125"/>
    </location>
</feature>
<dbReference type="InterPro" id="IPR026822">
    <property type="entry name" value="Spp2/MOS2_G-patch"/>
</dbReference>
<evidence type="ECO:0000256" key="1">
    <source>
        <dbReference type="ARBA" id="ARBA00004123"/>
    </source>
</evidence>
<comment type="similarity">
    <text evidence="2">Belongs to the SPP2 family.</text>
</comment>
<proteinExistence type="inferred from homology"/>
<feature type="compositionally biased region" description="Basic and acidic residues" evidence="4">
    <location>
        <begin position="83"/>
        <end position="96"/>
    </location>
</feature>
<feature type="compositionally biased region" description="Basic and acidic residues" evidence="4">
    <location>
        <begin position="326"/>
        <end position="464"/>
    </location>
</feature>
<comment type="subcellular location">
    <subcellularLocation>
        <location evidence="1">Nucleus</location>
    </subcellularLocation>
</comment>
<dbReference type="PANTHER" id="PTHR15818:SF2">
    <property type="entry name" value="G-PATCH DOMAIN AND KOW MOTIFS-CONTAINING PROTEIN"/>
    <property type="match status" value="1"/>
</dbReference>
<dbReference type="EMBL" id="JAAAIM010000106">
    <property type="protein sequence ID" value="KAG0294789.1"/>
    <property type="molecule type" value="Genomic_DNA"/>
</dbReference>
<evidence type="ECO:0000313" key="6">
    <source>
        <dbReference type="EMBL" id="KAG0294789.1"/>
    </source>
</evidence>
<evidence type="ECO:0000256" key="2">
    <source>
        <dbReference type="ARBA" id="ARBA00008576"/>
    </source>
</evidence>
<keyword evidence="3" id="KW-0539">Nucleus</keyword>